<evidence type="ECO:0000313" key="2">
    <source>
        <dbReference type="EMBL" id="MBB4145830.1"/>
    </source>
</evidence>
<dbReference type="RefSeq" id="WP_165130334.1">
    <property type="nucleotide sequence ID" value="NZ_CP049247.1"/>
</dbReference>
<accession>A0A7W6PUG3</accession>
<dbReference type="SUPFAM" id="SSF69279">
    <property type="entry name" value="Phage tail proteins"/>
    <property type="match status" value="1"/>
</dbReference>
<gene>
    <name evidence="2" type="ORF">GGQ72_004396</name>
</gene>
<feature type="region of interest" description="Disordered" evidence="1">
    <location>
        <begin position="266"/>
        <end position="291"/>
    </location>
</feature>
<evidence type="ECO:0000313" key="3">
    <source>
        <dbReference type="Proteomes" id="UP000519897"/>
    </source>
</evidence>
<organism evidence="2 3">
    <name type="scientific">Rhizobium rhizoryzae</name>
    <dbReference type="NCBI Taxonomy" id="451876"/>
    <lineage>
        <taxon>Bacteria</taxon>
        <taxon>Pseudomonadati</taxon>
        <taxon>Pseudomonadota</taxon>
        <taxon>Alphaproteobacteria</taxon>
        <taxon>Hyphomicrobiales</taxon>
        <taxon>Rhizobiaceae</taxon>
        <taxon>Rhizobium/Agrobacterium group</taxon>
        <taxon>Rhizobium</taxon>
    </lineage>
</organism>
<proteinExistence type="predicted"/>
<evidence type="ECO:0000256" key="1">
    <source>
        <dbReference type="SAM" id="MobiDB-lite"/>
    </source>
</evidence>
<dbReference type="Proteomes" id="UP000519897">
    <property type="component" value="Unassembled WGS sequence"/>
</dbReference>
<dbReference type="EMBL" id="JACIEC010000012">
    <property type="protein sequence ID" value="MBB4145830.1"/>
    <property type="molecule type" value="Genomic_DNA"/>
</dbReference>
<name>A0A7W6PUG3_9HYPH</name>
<sequence>MQQWINGVLHDLSQQATWSIDWEVDIGGKDRTGVLRPYLIDISVTDKAGTTSDSCSLTLDDTGGQIALDMEGLDITVVLKGREVFQGTIETARSTGSRGGGRLIPITAKGFDTRGKAKQIQSFHKDDATLGEFMEEAAKRAGFSIRLDPSLASIRAPYWSAQHESFLDIGERLAREINGTFKLRGREAVLVERGSTSLASVQGIVGPGGNVINWDLAPFTGRGAWRKSKARYFDRATAKFVEEEVEFESDDDAPDSNNIIRLPLADKDQAKRRTKGRKGEAKRDKGGGNVTLDLAPEAQAEGIFILSGAKPDIDGPWRIDSVGHRANRSGGSTTQLDLKEPGAK</sequence>
<protein>
    <recommendedName>
        <fullName evidence="4">Late control D family protein</fullName>
    </recommendedName>
</protein>
<feature type="compositionally biased region" description="Basic and acidic residues" evidence="1">
    <location>
        <begin position="266"/>
        <end position="286"/>
    </location>
</feature>
<feature type="region of interest" description="Disordered" evidence="1">
    <location>
        <begin position="321"/>
        <end position="344"/>
    </location>
</feature>
<comment type="caution">
    <text evidence="2">The sequence shown here is derived from an EMBL/GenBank/DDBJ whole genome shotgun (WGS) entry which is preliminary data.</text>
</comment>
<dbReference type="AlphaFoldDB" id="A0A7W6PUG3"/>
<keyword evidence="3" id="KW-1185">Reference proteome</keyword>
<evidence type="ECO:0008006" key="4">
    <source>
        <dbReference type="Google" id="ProtNLM"/>
    </source>
</evidence>
<reference evidence="2 3" key="1">
    <citation type="submission" date="2020-08" db="EMBL/GenBank/DDBJ databases">
        <title>Genomic Encyclopedia of Type Strains, Phase IV (KMG-IV): sequencing the most valuable type-strain genomes for metagenomic binning, comparative biology and taxonomic classification.</title>
        <authorList>
            <person name="Goeker M."/>
        </authorList>
    </citation>
    <scope>NUCLEOTIDE SEQUENCE [LARGE SCALE GENOMIC DNA]</scope>
    <source>
        <strain evidence="2 3">DSM 29514</strain>
    </source>
</reference>